<keyword evidence="1" id="KW-0472">Membrane</keyword>
<evidence type="ECO:0000256" key="1">
    <source>
        <dbReference type="SAM" id="Phobius"/>
    </source>
</evidence>
<dbReference type="EMBL" id="JAARLZ010000006">
    <property type="protein sequence ID" value="NII07396.1"/>
    <property type="molecule type" value="Genomic_DNA"/>
</dbReference>
<name>A0A7X5UBC6_9GAMM</name>
<keyword evidence="1" id="KW-1133">Transmembrane helix</keyword>
<reference evidence="2 3" key="1">
    <citation type="submission" date="2020-03" db="EMBL/GenBank/DDBJ databases">
        <authorList>
            <person name="Lai Q."/>
        </authorList>
    </citation>
    <scope>NUCLEOTIDE SEQUENCE [LARGE SCALE GENOMIC DNA]</scope>
    <source>
        <strain evidence="2 3">CCUG 25036</strain>
    </source>
</reference>
<organism evidence="2 3">
    <name type="scientific">Luteibacter anthropi</name>
    <dbReference type="NCBI Taxonomy" id="564369"/>
    <lineage>
        <taxon>Bacteria</taxon>
        <taxon>Pseudomonadati</taxon>
        <taxon>Pseudomonadota</taxon>
        <taxon>Gammaproteobacteria</taxon>
        <taxon>Lysobacterales</taxon>
        <taxon>Rhodanobacteraceae</taxon>
        <taxon>Luteibacter</taxon>
    </lineage>
</organism>
<evidence type="ECO:0000313" key="3">
    <source>
        <dbReference type="Proteomes" id="UP000490980"/>
    </source>
</evidence>
<dbReference type="RefSeq" id="WP_166949221.1">
    <property type="nucleotide sequence ID" value="NZ_JAARLZ010000006.1"/>
</dbReference>
<accession>A0A7X5UBC6</accession>
<dbReference type="Proteomes" id="UP000490980">
    <property type="component" value="Unassembled WGS sequence"/>
</dbReference>
<evidence type="ECO:0000313" key="2">
    <source>
        <dbReference type="EMBL" id="NII07396.1"/>
    </source>
</evidence>
<feature type="transmembrane region" description="Helical" evidence="1">
    <location>
        <begin position="7"/>
        <end position="25"/>
    </location>
</feature>
<keyword evidence="1" id="KW-0812">Transmembrane</keyword>
<dbReference type="AlphaFoldDB" id="A0A7X5UBC6"/>
<feature type="transmembrane region" description="Helical" evidence="1">
    <location>
        <begin position="45"/>
        <end position="65"/>
    </location>
</feature>
<proteinExistence type="predicted"/>
<protein>
    <submittedName>
        <fullName evidence="2">Uncharacterized protein</fullName>
    </submittedName>
</protein>
<gene>
    <name evidence="2" type="ORF">HBF25_13490</name>
</gene>
<keyword evidence="3" id="KW-1185">Reference proteome</keyword>
<sequence>MKKAIRVLLVGVAYFFALVVYIPILTYIKTWMLGLPYDLLETIPVAIKFALYGSIVVVIILALGAKIKK</sequence>
<comment type="caution">
    <text evidence="2">The sequence shown here is derived from an EMBL/GenBank/DDBJ whole genome shotgun (WGS) entry which is preliminary data.</text>
</comment>